<dbReference type="SUPFAM" id="SSF52540">
    <property type="entry name" value="P-loop containing nucleoside triphosphate hydrolases"/>
    <property type="match status" value="1"/>
</dbReference>
<evidence type="ECO:0000313" key="4">
    <source>
        <dbReference type="Proteomes" id="UP000602532"/>
    </source>
</evidence>
<dbReference type="PANTHER" id="PTHR47691:SF3">
    <property type="entry name" value="HTH-TYPE TRANSCRIPTIONAL REGULATOR RV0890C-RELATED"/>
    <property type="match status" value="1"/>
</dbReference>
<name>A0ABR8X547_9MICO</name>
<dbReference type="EMBL" id="JACSPM010000004">
    <property type="protein sequence ID" value="MBD8024454.1"/>
    <property type="molecule type" value="Genomic_DNA"/>
</dbReference>
<feature type="domain" description="DUF4062" evidence="1">
    <location>
        <begin position="17"/>
        <end position="96"/>
    </location>
</feature>
<dbReference type="RefSeq" id="WP_191766790.1">
    <property type="nucleotide sequence ID" value="NZ_JACSPM010000004.1"/>
</dbReference>
<evidence type="ECO:0000259" key="1">
    <source>
        <dbReference type="Pfam" id="PF13271"/>
    </source>
</evidence>
<evidence type="ECO:0000259" key="2">
    <source>
        <dbReference type="Pfam" id="PF25872"/>
    </source>
</evidence>
<feature type="domain" description="Winged helix-turn-helix" evidence="2">
    <location>
        <begin position="448"/>
        <end position="520"/>
    </location>
</feature>
<dbReference type="PANTHER" id="PTHR47691">
    <property type="entry name" value="REGULATOR-RELATED"/>
    <property type="match status" value="1"/>
</dbReference>
<organism evidence="3 4">
    <name type="scientific">Microbacterium gallinarum</name>
    <dbReference type="NCBI Taxonomy" id="2762209"/>
    <lineage>
        <taxon>Bacteria</taxon>
        <taxon>Bacillati</taxon>
        <taxon>Actinomycetota</taxon>
        <taxon>Actinomycetes</taxon>
        <taxon>Micrococcales</taxon>
        <taxon>Microbacteriaceae</taxon>
        <taxon>Microbacterium</taxon>
    </lineage>
</organism>
<reference evidence="3 4" key="1">
    <citation type="submission" date="2020-08" db="EMBL/GenBank/DDBJ databases">
        <title>A Genomic Blueprint of the Chicken Gut Microbiome.</title>
        <authorList>
            <person name="Gilroy R."/>
            <person name="Ravi A."/>
            <person name="Getino M."/>
            <person name="Pursley I."/>
            <person name="Horton D.L."/>
            <person name="Alikhan N.-F."/>
            <person name="Baker D."/>
            <person name="Gharbi K."/>
            <person name="Hall N."/>
            <person name="Watson M."/>
            <person name="Adriaenssens E.M."/>
            <person name="Foster-Nyarko E."/>
            <person name="Jarju S."/>
            <person name="Secka A."/>
            <person name="Antonio M."/>
            <person name="Oren A."/>
            <person name="Chaudhuri R."/>
            <person name="La Ragione R.M."/>
            <person name="Hildebrand F."/>
            <person name="Pallen M.J."/>
        </authorList>
    </citation>
    <scope>NUCLEOTIDE SEQUENCE [LARGE SCALE GENOMIC DNA]</scope>
    <source>
        <strain evidence="3 4">Sa1CUA4</strain>
    </source>
</reference>
<dbReference type="Proteomes" id="UP000602532">
    <property type="component" value="Unassembled WGS sequence"/>
</dbReference>
<accession>A0ABR8X547</accession>
<sequence length="870" mass="94405">MSPDESAVIRTPDQRLRVFVSSTLAELAEERAAVARAITSLGLAPVMFELGARPHPPQELYRAYLAQSDVFIGLYWESYGWVGPGMDISGLEDEFRLSGGRPRLLYLKAPAPERQPRLEAMIDEIRTQGTDAYRTFRSTRELGRLVRDDLALLLSERFVSSARAAAAPRTDAVADAPAAVAPRRTLPLPATSLVGRDDDVAAVVTLLRAADVRLVTVTGPGGMGKTRVAIAVGEALAAADPPLLFVPLADATDEGEVLPRIASAADVVIEGTRSIREILVDHFSSRPTVMILDNLEQVTAVAPELDALLASCPGLKILATSRIALRLRAEHEYVLPPLETGSEPGDRASIDDALLLPAVQLFLDRADAVGRRVDSSPRSIRAVLEICQRLDGLPLAIELAAARTRLLDPVAVLARLENVLDALGSGPVDLPERQRGLRATVEWSVGLLGEEERRLLSRLSVFVGGWTVSAAAAVAGLDDDAALDLLDLLVGNSLVVVTLGEDEPRFRMLTAVREYAAELLTGEDRAEAERCHARHFADLAESDVDAADRSAWGERLHTDEDNLRAAIRWFFAHDIARLPHLFRALWLYWQVYDRMSEARHLAGELQRVVRPGDLDERAETELLFTIAVTSTEVGDDQAALDAVDAIAQRMAALRDPELRDALLLADSWVRPLRGDLDGALASAEAAYAGYASREDLFVAAAALTIGMLRMALGDDDSARRYLMEVDEFGGRLDIQWLTAAGLTHLAIMDVRSDATEAARDRLRRLLSRLDDDRTVTLSASLILAAFGDLSLAEGRAEPAATAVGAIDGLRRRTGVAPWPNSRGHEEDLRRRVRAEMTPAEWDRAYDAGTALRLTEAMAVVREAVGAPAGA</sequence>
<comment type="caution">
    <text evidence="3">The sequence shown here is derived from an EMBL/GenBank/DDBJ whole genome shotgun (WGS) entry which is preliminary data.</text>
</comment>
<dbReference type="InterPro" id="IPR027417">
    <property type="entry name" value="P-loop_NTPase"/>
</dbReference>
<dbReference type="InterPro" id="IPR025139">
    <property type="entry name" value="DUF4062"/>
</dbReference>
<keyword evidence="4" id="KW-1185">Reference proteome</keyword>
<dbReference type="InterPro" id="IPR058852">
    <property type="entry name" value="HTH_77"/>
</dbReference>
<evidence type="ECO:0000313" key="3">
    <source>
        <dbReference type="EMBL" id="MBD8024454.1"/>
    </source>
</evidence>
<dbReference type="Gene3D" id="3.40.50.300">
    <property type="entry name" value="P-loop containing nucleotide triphosphate hydrolases"/>
    <property type="match status" value="1"/>
</dbReference>
<dbReference type="Pfam" id="PF13271">
    <property type="entry name" value="DUF4062"/>
    <property type="match status" value="1"/>
</dbReference>
<dbReference type="Pfam" id="PF25872">
    <property type="entry name" value="HTH_77"/>
    <property type="match status" value="1"/>
</dbReference>
<protein>
    <submittedName>
        <fullName evidence="3">DUF4062 domain-containing protein</fullName>
    </submittedName>
</protein>
<gene>
    <name evidence="3" type="ORF">H9622_12755</name>
</gene>
<proteinExistence type="predicted"/>